<organism evidence="1">
    <name type="scientific">marine sediment metagenome</name>
    <dbReference type="NCBI Taxonomy" id="412755"/>
    <lineage>
        <taxon>unclassified sequences</taxon>
        <taxon>metagenomes</taxon>
        <taxon>ecological metagenomes</taxon>
    </lineage>
</organism>
<gene>
    <name evidence="1" type="ORF">LCGC14_0121570</name>
</gene>
<accession>A0A0F9V673</accession>
<dbReference type="AlphaFoldDB" id="A0A0F9V673"/>
<reference evidence="1" key="1">
    <citation type="journal article" date="2015" name="Nature">
        <title>Complex archaea that bridge the gap between prokaryotes and eukaryotes.</title>
        <authorList>
            <person name="Spang A."/>
            <person name="Saw J.H."/>
            <person name="Jorgensen S.L."/>
            <person name="Zaremba-Niedzwiedzka K."/>
            <person name="Martijn J."/>
            <person name="Lind A.E."/>
            <person name="van Eijk R."/>
            <person name="Schleper C."/>
            <person name="Guy L."/>
            <person name="Ettema T.J."/>
        </authorList>
    </citation>
    <scope>NUCLEOTIDE SEQUENCE</scope>
</reference>
<evidence type="ECO:0000313" key="1">
    <source>
        <dbReference type="EMBL" id="KKO00751.1"/>
    </source>
</evidence>
<feature type="non-terminal residue" evidence="1">
    <location>
        <position position="98"/>
    </location>
</feature>
<name>A0A0F9V673_9ZZZZ</name>
<protein>
    <submittedName>
        <fullName evidence="1">Uncharacterized protein</fullName>
    </submittedName>
</protein>
<sequence length="98" mass="11451">MKKELQQKLYNKYPELFVQKDLPMSQTCMCWGITTGDGWFYLIDNLCACITNYCKNNNKEIPQAAQVKEKYGTLRFYLDNEDTLIDGMIWLADYLSGT</sequence>
<dbReference type="EMBL" id="LAZR01000038">
    <property type="protein sequence ID" value="KKO00751.1"/>
    <property type="molecule type" value="Genomic_DNA"/>
</dbReference>
<comment type="caution">
    <text evidence="1">The sequence shown here is derived from an EMBL/GenBank/DDBJ whole genome shotgun (WGS) entry which is preliminary data.</text>
</comment>
<proteinExistence type="predicted"/>